<evidence type="ECO:0000256" key="3">
    <source>
        <dbReference type="ARBA" id="ARBA00022771"/>
    </source>
</evidence>
<dbReference type="GO" id="GO:0061630">
    <property type="term" value="F:ubiquitin protein ligase activity"/>
    <property type="evidence" value="ECO:0007669"/>
    <property type="project" value="TreeGrafter"/>
</dbReference>
<dbReference type="SUPFAM" id="SSF63829">
    <property type="entry name" value="Calcium-dependent phosphotriesterase"/>
    <property type="match status" value="1"/>
</dbReference>
<dbReference type="PROSITE" id="PS50089">
    <property type="entry name" value="ZF_RING_2"/>
    <property type="match status" value="1"/>
</dbReference>
<keyword evidence="8" id="KW-1185">Reference proteome</keyword>
<dbReference type="Gene3D" id="2.120.10.30">
    <property type="entry name" value="TolB, C-terminal domain"/>
    <property type="match status" value="1"/>
</dbReference>
<feature type="domain" description="RING-type" evidence="6">
    <location>
        <begin position="19"/>
        <end position="66"/>
    </location>
</feature>
<dbReference type="Proteomes" id="UP000694844">
    <property type="component" value="Chromosome 9"/>
</dbReference>
<evidence type="ECO:0000256" key="2">
    <source>
        <dbReference type="ARBA" id="ARBA00022723"/>
    </source>
</evidence>
<keyword evidence="2" id="KW-0479">Metal-binding</keyword>
<dbReference type="InterPro" id="IPR000315">
    <property type="entry name" value="Znf_B-box"/>
</dbReference>
<organism evidence="8 9">
    <name type="scientific">Crassostrea virginica</name>
    <name type="common">Eastern oyster</name>
    <dbReference type="NCBI Taxonomy" id="6565"/>
    <lineage>
        <taxon>Eukaryota</taxon>
        <taxon>Metazoa</taxon>
        <taxon>Spiralia</taxon>
        <taxon>Lophotrochozoa</taxon>
        <taxon>Mollusca</taxon>
        <taxon>Bivalvia</taxon>
        <taxon>Autobranchia</taxon>
        <taxon>Pteriomorphia</taxon>
        <taxon>Ostreida</taxon>
        <taxon>Ostreoidea</taxon>
        <taxon>Ostreidae</taxon>
        <taxon>Crassostrea</taxon>
    </lineage>
</organism>
<dbReference type="Gene3D" id="3.30.160.60">
    <property type="entry name" value="Classic Zinc Finger"/>
    <property type="match status" value="1"/>
</dbReference>
<keyword evidence="1" id="KW-0597">Phosphoprotein</keyword>
<dbReference type="Pfam" id="PF13445">
    <property type="entry name" value="zf-RING_UBOX"/>
    <property type="match status" value="1"/>
</dbReference>
<sequence length="629" mass="70816">MASSMAETLDTAKEIKNVCPICFESFKTPRYLPCFHTFCHNCLSSYILSTCKSKENPVGFPCPLCRQFVPAPSSIGEPEKWTELIPINTILQTMCEKKDQFCDACRRADEEEIATDWCKSCLEYLCRTCAKCHKRNAASQNHKLIPVSEKETVPFATESRVLCIDHNAPAKYLCVDHEELCCAECECTKHQKCNQVDEIEKIADNLIQSGTLKKLAQKILKHNDVLIQAKTEGETTMKHIDETSDIIAQESTDLRDKLVRHINDLVETHLDDLAKKVKGIKEKLAKFDDTVTDRQLLMTQYSQILTDSEKIPPPILVQNYLKTKRQFKQVTGLCLYKTCVDLHSEASKQLLKILDTLGLEDVRVDVKSIPIGSIDLTHADMKLICELPGSGGGYMFGGCFLENGDIVLADWNSRHCLFYSNNKLVRKLTLEGYSRDVMYRKPSELLISTNLNGRGHIAHYSHINLQKFKNITESNESIFQLAKSSEFIYAACSTFILKLDHGGNTVKQIAVDQCTYSVAVNKRQEIISSSCSTHKVTVMNQSGVKIHSYSHENLRHPYGLDVNFTGNIFVAGQLNNNIHVLTPTAELLKIFEVTSPSCIKFKENSYTCIVSAAFAGTKIYEFFPKGLEA</sequence>
<dbReference type="SUPFAM" id="SSF57850">
    <property type="entry name" value="RING/U-box"/>
    <property type="match status" value="1"/>
</dbReference>
<dbReference type="GO" id="GO:0060340">
    <property type="term" value="P:positive regulation of type I interferon-mediated signaling pathway"/>
    <property type="evidence" value="ECO:0007669"/>
    <property type="project" value="TreeGrafter"/>
</dbReference>
<dbReference type="SMART" id="SM00184">
    <property type="entry name" value="RING"/>
    <property type="match status" value="1"/>
</dbReference>
<dbReference type="GeneID" id="111110843"/>
<dbReference type="CDD" id="cd19757">
    <property type="entry name" value="Bbox1"/>
    <property type="match status" value="1"/>
</dbReference>
<dbReference type="AlphaFoldDB" id="A0A8B8BIJ4"/>
<dbReference type="InterPro" id="IPR013083">
    <property type="entry name" value="Znf_RING/FYVE/PHD"/>
</dbReference>
<accession>A0A8B8BIJ4</accession>
<dbReference type="OrthoDB" id="6123229at2759"/>
<evidence type="ECO:0000313" key="8">
    <source>
        <dbReference type="Proteomes" id="UP000694844"/>
    </source>
</evidence>
<evidence type="ECO:0000259" key="7">
    <source>
        <dbReference type="PROSITE" id="PS50119"/>
    </source>
</evidence>
<dbReference type="PANTHER" id="PTHR25462">
    <property type="entry name" value="BONUS, ISOFORM C-RELATED"/>
    <property type="match status" value="1"/>
</dbReference>
<dbReference type="GO" id="GO:0045087">
    <property type="term" value="P:innate immune response"/>
    <property type="evidence" value="ECO:0007669"/>
    <property type="project" value="TreeGrafter"/>
</dbReference>
<dbReference type="RefSeq" id="XP_022303185.1">
    <property type="nucleotide sequence ID" value="XM_022447477.1"/>
</dbReference>
<dbReference type="PANTHER" id="PTHR25462:SF299">
    <property type="entry name" value="E3 UBIQUITIN-PROTEIN LIGASE TRIM56"/>
    <property type="match status" value="1"/>
</dbReference>
<feature type="domain" description="B box-type" evidence="7">
    <location>
        <begin position="97"/>
        <end position="147"/>
    </location>
</feature>
<dbReference type="GO" id="GO:0008270">
    <property type="term" value="F:zinc ion binding"/>
    <property type="evidence" value="ECO:0007669"/>
    <property type="project" value="UniProtKB-KW"/>
</dbReference>
<evidence type="ECO:0000256" key="1">
    <source>
        <dbReference type="ARBA" id="ARBA00022553"/>
    </source>
</evidence>
<dbReference type="InterPro" id="IPR011042">
    <property type="entry name" value="6-blade_b-propeller_TolB-like"/>
</dbReference>
<dbReference type="KEGG" id="cvn:111110843"/>
<dbReference type="PROSITE" id="PS50119">
    <property type="entry name" value="ZF_BBOX"/>
    <property type="match status" value="1"/>
</dbReference>
<evidence type="ECO:0000313" key="9">
    <source>
        <dbReference type="RefSeq" id="XP_022303185.1"/>
    </source>
</evidence>
<reference evidence="9" key="1">
    <citation type="submission" date="2025-08" db="UniProtKB">
        <authorList>
            <consortium name="RefSeq"/>
        </authorList>
    </citation>
    <scope>IDENTIFICATION</scope>
    <source>
        <tissue evidence="9">Whole sample</tissue>
    </source>
</reference>
<dbReference type="Gene3D" id="3.30.40.10">
    <property type="entry name" value="Zinc/RING finger domain, C3HC4 (zinc finger)"/>
    <property type="match status" value="1"/>
</dbReference>
<name>A0A8B8BIJ4_CRAVI</name>
<dbReference type="GO" id="GO:0005654">
    <property type="term" value="C:nucleoplasm"/>
    <property type="evidence" value="ECO:0007669"/>
    <property type="project" value="TreeGrafter"/>
</dbReference>
<keyword evidence="3 5" id="KW-0863">Zinc-finger</keyword>
<keyword evidence="4" id="KW-0862">Zinc</keyword>
<dbReference type="PROSITE" id="PS00518">
    <property type="entry name" value="ZF_RING_1"/>
    <property type="match status" value="1"/>
</dbReference>
<evidence type="ECO:0000256" key="4">
    <source>
        <dbReference type="ARBA" id="ARBA00022833"/>
    </source>
</evidence>
<dbReference type="InterPro" id="IPR017907">
    <property type="entry name" value="Znf_RING_CS"/>
</dbReference>
<evidence type="ECO:0000256" key="5">
    <source>
        <dbReference type="PROSITE-ProRule" id="PRU00024"/>
    </source>
</evidence>
<evidence type="ECO:0000259" key="6">
    <source>
        <dbReference type="PROSITE" id="PS50089"/>
    </source>
</evidence>
<protein>
    <submittedName>
        <fullName evidence="9">E3 ubiquitin/ISG15 ligase TRIM25-like isoform X1</fullName>
    </submittedName>
</protein>
<dbReference type="InterPro" id="IPR027370">
    <property type="entry name" value="Znf-RING_euk"/>
</dbReference>
<gene>
    <name evidence="9" type="primary">LOC111110843</name>
</gene>
<dbReference type="InterPro" id="IPR001841">
    <property type="entry name" value="Znf_RING"/>
</dbReference>
<dbReference type="InterPro" id="IPR047153">
    <property type="entry name" value="TRIM45/56/19-like"/>
</dbReference>
<proteinExistence type="predicted"/>